<proteinExistence type="predicted"/>
<keyword evidence="2" id="KW-1185">Reference proteome</keyword>
<evidence type="ECO:0000313" key="1">
    <source>
        <dbReference type="EMBL" id="AWX43833.1"/>
    </source>
</evidence>
<evidence type="ECO:0008006" key="3">
    <source>
        <dbReference type="Google" id="ProtNLM"/>
    </source>
</evidence>
<dbReference type="KEGG" id="spon:HME9304_00824"/>
<protein>
    <recommendedName>
        <fullName evidence="3">Gliding motility-associated C-terminal domain-containing protein</fullName>
    </recommendedName>
</protein>
<dbReference type="RefSeq" id="WP_112377361.1">
    <property type="nucleotide sequence ID" value="NZ_CP030104.1"/>
</dbReference>
<organism evidence="1 2">
    <name type="scientific">Flagellimonas maritima</name>
    <dbReference type="NCBI Taxonomy" id="1383885"/>
    <lineage>
        <taxon>Bacteria</taxon>
        <taxon>Pseudomonadati</taxon>
        <taxon>Bacteroidota</taxon>
        <taxon>Flavobacteriia</taxon>
        <taxon>Flavobacteriales</taxon>
        <taxon>Flavobacteriaceae</taxon>
        <taxon>Flagellimonas</taxon>
    </lineage>
</organism>
<dbReference type="Pfam" id="PF13585">
    <property type="entry name" value="CHU_C"/>
    <property type="match status" value="1"/>
</dbReference>
<dbReference type="InterPro" id="IPR026341">
    <property type="entry name" value="T9SS_type_B"/>
</dbReference>
<dbReference type="NCBIfam" id="TIGR04131">
    <property type="entry name" value="Bac_Flav_CTERM"/>
    <property type="match status" value="1"/>
</dbReference>
<accession>A0A2Z4LPX8</accession>
<dbReference type="Proteomes" id="UP000248536">
    <property type="component" value="Chromosome"/>
</dbReference>
<dbReference type="EMBL" id="CP030104">
    <property type="protein sequence ID" value="AWX43833.1"/>
    <property type="molecule type" value="Genomic_DNA"/>
</dbReference>
<sequence>MKNNSLKTYIWLTIAFILNIYVGKSQCAGEDNTVTVCDKFLDISNQNFDLFSNLNGMPQMGGTWSTTNSANLDALNINTGTLDLWLINEFGEHQFTYTNGNCGESAIVTLLLGGYSGEDNVDGSANACSDMPTNMFNFLGSLVDGAIPDSNGVWEEDPMTATGDLSGNIFDTTLAGPGEYIFTYTVPDVDACLGSVSTIFLEVHKAPESGDPLEFVVCTTDDLSGFTNLNLNSLLVGEDMNGTWSEAFTNQIDGILDDIINVEEINANFGYGVYDFTYTVLPDHPVCSEASTTISIVILPTLQGNMQVDNYCAGSDYEVSLEYDDSLLPAGTYDLTYRVTSSQGMEDIIISIPFNNGSGTFNVLPAAVPLNEDVDLNIIGIIGKVPERDVCTNIDVPQVSFLTASPSATGESVCPDNEVDIQLQNILDMGGNLSNESHAVNYSLTFPDNTSTDLTTGSLDFTDGVVSFTIPSSNFNLDGSYTVDIEIEDSYDLDCTISTNIEVIPTPEEIQLQIIVDNSCDATGIDVLVDAPILVNGSYTIDYEVVEQNSMEILTDNSINFAGGIAQYEIDIANLPDGDYLVLLQSIQNDNTPCREVFEFQLEESFTIGGSPTVIDAESSQTFCLNDGVPTLVDVEVNTLGDVVFYENAENDIPLPLNTLLVNGEDYYVFSENENDNCSPDERIRIVVSLIQASTPTSENPNPVLCGSENPMLTDIQVSSPNNGSIIWYDSASGGAPLDITETLIDNQSYFAAEILGGFCESEIRLEITPTIVNPLLPDLTASELTLCALDNPTVVELENLEIPIDGVEIEWFLEEEGENVVSSSELLLDDTIYYAQSKDIETGCINLERFPVTVDLNNCDPEKYGFFIPDGFSPNSDGRNDTFYVPNIEIIFPDFTIEIFNRYGNSIFKGDAGNPAWSGSEVGRNMAPNGIYFFIINFNREGFEPRQGRLYLNQ</sequence>
<reference evidence="1 2" key="1">
    <citation type="submission" date="2018-06" db="EMBL/GenBank/DDBJ databases">
        <title>Spongiibacterium sp. HME9304 Genome sequencing and assembly.</title>
        <authorList>
            <person name="Kang H."/>
            <person name="Kim H."/>
            <person name="Joh K."/>
        </authorList>
    </citation>
    <scope>NUCLEOTIDE SEQUENCE [LARGE SCALE GENOMIC DNA]</scope>
    <source>
        <strain evidence="1 2">HME9304</strain>
    </source>
</reference>
<dbReference type="AlphaFoldDB" id="A0A2Z4LPX8"/>
<evidence type="ECO:0000313" key="2">
    <source>
        <dbReference type="Proteomes" id="UP000248536"/>
    </source>
</evidence>
<dbReference type="OrthoDB" id="1236981at2"/>
<name>A0A2Z4LPX8_9FLAO</name>
<gene>
    <name evidence="1" type="ORF">HME9304_00824</name>
</gene>